<accession>G8C1F1</accession>
<dbReference type="EMBL" id="HE612869">
    <property type="protein sequence ID" value="CCE65979.1"/>
    <property type="molecule type" value="Genomic_DNA"/>
</dbReference>
<dbReference type="Pfam" id="PF14876">
    <property type="entry name" value="RSF"/>
    <property type="match status" value="1"/>
</dbReference>
<evidence type="ECO:0000313" key="3">
    <source>
        <dbReference type="Proteomes" id="UP000005666"/>
    </source>
</evidence>
<dbReference type="SUPFAM" id="SSF53098">
    <property type="entry name" value="Ribonuclease H-like"/>
    <property type="match status" value="1"/>
</dbReference>
<dbReference type="OrthoDB" id="4071838at2759"/>
<evidence type="ECO:0000256" key="1">
    <source>
        <dbReference type="SAM" id="MobiDB-lite"/>
    </source>
</evidence>
<dbReference type="RefSeq" id="XP_003688413.1">
    <property type="nucleotide sequence ID" value="XM_003688365.1"/>
</dbReference>
<feature type="region of interest" description="Disordered" evidence="1">
    <location>
        <begin position="342"/>
        <end position="368"/>
    </location>
</feature>
<dbReference type="GO" id="GO:0005739">
    <property type="term" value="C:mitochondrion"/>
    <property type="evidence" value="ECO:0007669"/>
    <property type="project" value="InterPro"/>
</dbReference>
<keyword evidence="3" id="KW-1185">Reference proteome</keyword>
<dbReference type="OMA" id="HASKCKE"/>
<dbReference type="AlphaFoldDB" id="G8C1F1"/>
<dbReference type="InterPro" id="IPR027998">
    <property type="entry name" value="Rsf1_fungi"/>
</dbReference>
<reference evidence="2 3" key="1">
    <citation type="journal article" date="2011" name="Proc. Natl. Acad. Sci. U.S.A.">
        <title>Evolutionary erosion of yeast sex chromosomes by mating-type switching accidents.</title>
        <authorList>
            <person name="Gordon J.L."/>
            <person name="Armisen D."/>
            <person name="Proux-Wera E."/>
            <person name="Oheigeartaigh S.S."/>
            <person name="Byrne K.P."/>
            <person name="Wolfe K.H."/>
        </authorList>
    </citation>
    <scope>NUCLEOTIDE SEQUENCE [LARGE SCALE GENOMIC DNA]</scope>
    <source>
        <strain evidence="3">ATCC 24235 / CBS 4417 / NBRC 1672 / NRRL Y-8282 / UCD 70-5</strain>
    </source>
</reference>
<protein>
    <submittedName>
        <fullName evidence="2">Uncharacterized protein</fullName>
    </submittedName>
</protein>
<dbReference type="STRING" id="1071381.G8C1F1"/>
<dbReference type="GO" id="GO:0045333">
    <property type="term" value="P:cellular respiration"/>
    <property type="evidence" value="ECO:0007669"/>
    <property type="project" value="InterPro"/>
</dbReference>
<dbReference type="InterPro" id="IPR012337">
    <property type="entry name" value="RNaseH-like_sf"/>
</dbReference>
<evidence type="ECO:0000313" key="2">
    <source>
        <dbReference type="EMBL" id="CCE65979.1"/>
    </source>
</evidence>
<sequence>MLQSTKNANKCTFLYTRLLNDELSRYCQVCDDKEICNHLIKFRDSADLSKCGSERCQNHIQKAHPIVFNSDNWEQFLDEEHSPAKRVRTGVKPNMNVINLMKKKKKSKSNEISPFGQVVLIFLKHDIPFSIWDDDEFKERFINYIPTCDSKINRKEASNVLRKASTKIQVFFKNELKKNTIFNNRTIIEFSLEVNSLEVFVVQIMTQLKNSEPPYVNVEMDDWKSNKRISYTAVIFNFPTMDYSKGTFIARFVKAESKKKIDHQLILKSTCDEYNSNNVWTNTCTDNASAVLHCTSELTGSPNYPVYAGHIGCLCHILNVICEKTISRISLKDDKELEKEYKMGKNEEEQEQEQKEEEEEEEEEGKEEIYEIKRIETLKKITINSLVSDPFDGKSTEVLLKLIKLNRELRKSEEKLTMFDKYVSIRISGFISVRWNIKYNILKVFLEHQTEFFKFFEYYGKIGKPINNELDCKDLGLAELLINMLEPLCSLTKFISPNISLSPVYVRLLLFIRRNVVNAERVLKEMGDTRTDLSAVVKLIDKYFLQAHDNFDIIFTCTNSEPFDDRVVEYYEEYFKEKLNLMDSFCSILMKLGRFDTLKKIPSDVVNLQKRR</sequence>
<gene>
    <name evidence="2" type="primary">TPHA0N01980</name>
    <name evidence="2" type="ordered locus">TPHA_0N01980</name>
</gene>
<feature type="compositionally biased region" description="Acidic residues" evidence="1">
    <location>
        <begin position="348"/>
        <end position="366"/>
    </location>
</feature>
<name>G8C1F1_TETPH</name>
<dbReference type="Proteomes" id="UP000005666">
    <property type="component" value="Chromosome 14"/>
</dbReference>
<proteinExistence type="predicted"/>
<dbReference type="eggNOG" id="ENOG502R14Q">
    <property type="taxonomic scope" value="Eukaryota"/>
</dbReference>
<dbReference type="KEGG" id="tpf:TPHA_0N01980"/>
<dbReference type="GeneID" id="11532057"/>
<dbReference type="GO" id="GO:0005634">
    <property type="term" value="C:nucleus"/>
    <property type="evidence" value="ECO:0007669"/>
    <property type="project" value="InterPro"/>
</dbReference>
<dbReference type="HOGENOM" id="CLU_014283_0_0_1"/>
<organism evidence="2 3">
    <name type="scientific">Tetrapisispora phaffii (strain ATCC 24235 / CBS 4417 / NBRC 1672 / NRRL Y-8282 / UCD 70-5)</name>
    <name type="common">Yeast</name>
    <name type="synonym">Fabospora phaffii</name>
    <dbReference type="NCBI Taxonomy" id="1071381"/>
    <lineage>
        <taxon>Eukaryota</taxon>
        <taxon>Fungi</taxon>
        <taxon>Dikarya</taxon>
        <taxon>Ascomycota</taxon>
        <taxon>Saccharomycotina</taxon>
        <taxon>Saccharomycetes</taxon>
        <taxon>Saccharomycetales</taxon>
        <taxon>Saccharomycetaceae</taxon>
        <taxon>Tetrapisispora</taxon>
    </lineage>
</organism>